<keyword evidence="6 8" id="KW-1133">Transmembrane helix</keyword>
<evidence type="ECO:0000313" key="10">
    <source>
        <dbReference type="Proteomes" id="UP000008136"/>
    </source>
</evidence>
<dbReference type="KEGG" id="ave:Arcve_0310"/>
<keyword evidence="4 8" id="KW-0812">Transmembrane</keyword>
<evidence type="ECO:0000256" key="1">
    <source>
        <dbReference type="ARBA" id="ARBA00004651"/>
    </source>
</evidence>
<reference evidence="9 10" key="1">
    <citation type="submission" date="2011-03" db="EMBL/GenBank/DDBJ databases">
        <title>The complete genome of Archaeoglobus veneficus SNP6.</title>
        <authorList>
            <consortium name="US DOE Joint Genome Institute (JGI-PGF)"/>
            <person name="Lucas S."/>
            <person name="Copeland A."/>
            <person name="Lapidus A."/>
            <person name="Bruce D."/>
            <person name="Goodwin L."/>
            <person name="Pitluck S."/>
            <person name="Kyrpides N."/>
            <person name="Mavromatis K."/>
            <person name="Pagani I."/>
            <person name="Ivanova N."/>
            <person name="Mikhailova N."/>
            <person name="Lu M."/>
            <person name="Detter J.C."/>
            <person name="Tapia R."/>
            <person name="Han C."/>
            <person name="Land M."/>
            <person name="Hauser L."/>
            <person name="Markowitz V."/>
            <person name="Cheng J.-F."/>
            <person name="Hugenholtz P."/>
            <person name="Woyke T."/>
            <person name="Wu D."/>
            <person name="Spring S."/>
            <person name="Brambilla E."/>
            <person name="Klenk H.-P."/>
            <person name="Eisen J.A."/>
        </authorList>
    </citation>
    <scope>NUCLEOTIDE SEQUENCE [LARGE SCALE GENOMIC DNA]</scope>
    <source>
        <strain>SNP6</strain>
    </source>
</reference>
<evidence type="ECO:0000256" key="5">
    <source>
        <dbReference type="ARBA" id="ARBA00022833"/>
    </source>
</evidence>
<evidence type="ECO:0000256" key="4">
    <source>
        <dbReference type="ARBA" id="ARBA00022692"/>
    </source>
</evidence>
<sequence length="249" mass="26358">MIPATYIAVLLLALLSGLTTLIGVALAIYFKKSIKGIVVGVGFSTGIMLLISFFELIPESIGAAGILKPSIAVFLGILLTAALNFIIPHTHLFKENGDGSLLKTAYLVALGLVLHDFPEGFAMANSYIFSPASGLLIALGIAIHNIPEEFAMAAPLVLVKKKSFLFKVAFLSGLAEPAGAVAGLFAVHFMPALNPLFMAFAAGAMIFVSIHELLPMAARYRRTSLFILGVVLSVLVYIALAMLISQIII</sequence>
<accession>F2KP36</accession>
<dbReference type="STRING" id="693661.Arcve_0310"/>
<dbReference type="AlphaFoldDB" id="F2KP36"/>
<dbReference type="PANTHER" id="PTHR11040">
    <property type="entry name" value="ZINC/IRON TRANSPORTER"/>
    <property type="match status" value="1"/>
</dbReference>
<evidence type="ECO:0000256" key="6">
    <source>
        <dbReference type="ARBA" id="ARBA00022989"/>
    </source>
</evidence>
<keyword evidence="7 8" id="KW-0472">Membrane</keyword>
<feature type="transmembrane region" description="Helical" evidence="8">
    <location>
        <begin position="66"/>
        <end position="87"/>
    </location>
</feature>
<feature type="transmembrane region" description="Helical" evidence="8">
    <location>
        <begin position="124"/>
        <end position="143"/>
    </location>
</feature>
<proteinExistence type="inferred from homology"/>
<dbReference type="InterPro" id="IPR003689">
    <property type="entry name" value="ZIP"/>
</dbReference>
<dbReference type="EMBL" id="CP002588">
    <property type="protein sequence ID" value="AEA46344.1"/>
    <property type="molecule type" value="Genomic_DNA"/>
</dbReference>
<feature type="transmembrane region" description="Helical" evidence="8">
    <location>
        <begin position="37"/>
        <end position="54"/>
    </location>
</feature>
<dbReference type="GO" id="GO:0005385">
    <property type="term" value="F:zinc ion transmembrane transporter activity"/>
    <property type="evidence" value="ECO:0007669"/>
    <property type="project" value="TreeGrafter"/>
</dbReference>
<dbReference type="eggNOG" id="arCOG00576">
    <property type="taxonomic scope" value="Archaea"/>
</dbReference>
<keyword evidence="5" id="KW-0862">Zinc</keyword>
<comment type="subcellular location">
    <subcellularLocation>
        <location evidence="1">Cell membrane</location>
        <topology evidence="1">Multi-pass membrane protein</topology>
    </subcellularLocation>
</comment>
<dbReference type="OrthoDB" id="11839at2157"/>
<feature type="transmembrane region" description="Helical" evidence="8">
    <location>
        <begin position="196"/>
        <end position="214"/>
    </location>
</feature>
<dbReference type="GeneID" id="10393404"/>
<evidence type="ECO:0000256" key="3">
    <source>
        <dbReference type="ARBA" id="ARBA00022475"/>
    </source>
</evidence>
<evidence type="ECO:0000256" key="7">
    <source>
        <dbReference type="ARBA" id="ARBA00023136"/>
    </source>
</evidence>
<dbReference type="GO" id="GO:0005886">
    <property type="term" value="C:plasma membrane"/>
    <property type="evidence" value="ECO:0007669"/>
    <property type="project" value="UniProtKB-SubCell"/>
</dbReference>
<gene>
    <name evidence="9" type="ordered locus">Arcve_0310</name>
</gene>
<comment type="similarity">
    <text evidence="2">Belongs to the ZIP transporter (TC 2.A.5) family.</text>
</comment>
<dbReference type="Proteomes" id="UP000008136">
    <property type="component" value="Chromosome"/>
</dbReference>
<dbReference type="RefSeq" id="WP_013683019.1">
    <property type="nucleotide sequence ID" value="NC_015320.1"/>
</dbReference>
<keyword evidence="10" id="KW-1185">Reference proteome</keyword>
<organism evidence="9 10">
    <name type="scientific">Archaeoglobus veneficus (strain DSM 11195 / SNP6)</name>
    <dbReference type="NCBI Taxonomy" id="693661"/>
    <lineage>
        <taxon>Archaea</taxon>
        <taxon>Methanobacteriati</taxon>
        <taxon>Methanobacteriota</taxon>
        <taxon>Archaeoglobi</taxon>
        <taxon>Archaeoglobales</taxon>
        <taxon>Archaeoglobaceae</taxon>
        <taxon>Archaeoglobus</taxon>
    </lineage>
</organism>
<evidence type="ECO:0000313" key="9">
    <source>
        <dbReference type="EMBL" id="AEA46344.1"/>
    </source>
</evidence>
<dbReference type="HOGENOM" id="CLU_015114_1_3_2"/>
<feature type="transmembrane region" description="Helical" evidence="8">
    <location>
        <begin position="164"/>
        <end position="190"/>
    </location>
</feature>
<feature type="transmembrane region" description="Helical" evidence="8">
    <location>
        <begin position="226"/>
        <end position="248"/>
    </location>
</feature>
<evidence type="ECO:0000256" key="8">
    <source>
        <dbReference type="SAM" id="Phobius"/>
    </source>
</evidence>
<protein>
    <submittedName>
        <fullName evidence="9">Zinc/iron permease</fullName>
    </submittedName>
</protein>
<name>F2KP36_ARCVS</name>
<dbReference type="Pfam" id="PF02535">
    <property type="entry name" value="Zip"/>
    <property type="match status" value="1"/>
</dbReference>
<keyword evidence="3" id="KW-1003">Cell membrane</keyword>
<evidence type="ECO:0000256" key="2">
    <source>
        <dbReference type="ARBA" id="ARBA00006939"/>
    </source>
</evidence>
<feature type="transmembrane region" description="Helical" evidence="8">
    <location>
        <begin position="6"/>
        <end position="30"/>
    </location>
</feature>
<dbReference type="PANTHER" id="PTHR11040:SF211">
    <property type="entry name" value="ZINC TRANSPORTER ZIP11"/>
    <property type="match status" value="1"/>
</dbReference>